<comment type="caution">
    <text evidence="2">The sequence shown here is derived from an EMBL/GenBank/DDBJ whole genome shotgun (WGS) entry which is preliminary data.</text>
</comment>
<name>A0A5T0EJL0_CAMJU</name>
<evidence type="ECO:0000256" key="1">
    <source>
        <dbReference type="ARBA" id="ARBA00023224"/>
    </source>
</evidence>
<dbReference type="AlphaFoldDB" id="A0A5T0EJL0"/>
<dbReference type="PROSITE" id="PS50111">
    <property type="entry name" value="CHEMOTAXIS_TRANSDUC_2"/>
    <property type="match status" value="1"/>
</dbReference>
<dbReference type="InterPro" id="IPR004089">
    <property type="entry name" value="MCPsignal_dom"/>
</dbReference>
<gene>
    <name evidence="2" type="ORF">FC324_02165</name>
</gene>
<reference evidence="2" key="1">
    <citation type="submission" date="2018-05" db="EMBL/GenBank/DDBJ databases">
        <authorList>
            <consortium name="GenomeTrakr network: Whole genome sequencing for foodborne pathogen traceback"/>
        </authorList>
    </citation>
    <scope>NUCLEOTIDE SEQUENCE</scope>
    <source>
        <strain evidence="2">CVM30027</strain>
    </source>
</reference>
<dbReference type="Gene3D" id="3.30.450.20">
    <property type="entry name" value="PAS domain"/>
    <property type="match status" value="1"/>
</dbReference>
<dbReference type="Gene3D" id="1.10.287.950">
    <property type="entry name" value="Methyl-accepting chemotaxis protein"/>
    <property type="match status" value="1"/>
</dbReference>
<proteinExistence type="predicted"/>
<dbReference type="GO" id="GO:0016020">
    <property type="term" value="C:membrane"/>
    <property type="evidence" value="ECO:0007669"/>
    <property type="project" value="InterPro"/>
</dbReference>
<dbReference type="Pfam" id="PF00015">
    <property type="entry name" value="MCPsignal"/>
    <property type="match status" value="1"/>
</dbReference>
<evidence type="ECO:0000313" key="2">
    <source>
        <dbReference type="EMBL" id="EAJ7861443.1"/>
    </source>
</evidence>
<dbReference type="SMART" id="SM00283">
    <property type="entry name" value="MA"/>
    <property type="match status" value="1"/>
</dbReference>
<organism evidence="2">
    <name type="scientific">Campylobacter jejuni</name>
    <dbReference type="NCBI Taxonomy" id="197"/>
    <lineage>
        <taxon>Bacteria</taxon>
        <taxon>Pseudomonadati</taxon>
        <taxon>Campylobacterota</taxon>
        <taxon>Epsilonproteobacteria</taxon>
        <taxon>Campylobacterales</taxon>
        <taxon>Campylobacteraceae</taxon>
        <taxon>Campylobacter</taxon>
    </lineage>
</organism>
<keyword evidence="1" id="KW-0807">Transducer</keyword>
<dbReference type="Gene3D" id="6.10.340.10">
    <property type="match status" value="1"/>
</dbReference>
<dbReference type="PANTHER" id="PTHR32089">
    <property type="entry name" value="METHYL-ACCEPTING CHEMOTAXIS PROTEIN MCPB"/>
    <property type="match status" value="1"/>
</dbReference>
<accession>A0A5T0EJL0</accession>
<dbReference type="SUPFAM" id="SSF58104">
    <property type="entry name" value="Methyl-accepting chemotaxis protein (MCP) signaling domain"/>
    <property type="match status" value="1"/>
</dbReference>
<dbReference type="CDD" id="cd18773">
    <property type="entry name" value="PDC1_HK_sensor"/>
    <property type="match status" value="1"/>
</dbReference>
<dbReference type="Pfam" id="PF22673">
    <property type="entry name" value="MCP-like_PDC_1"/>
    <property type="match status" value="1"/>
</dbReference>
<sequence>MFRLSSVSSKLLLSVAISVIVAIALMIAIVSFQVASYSEKEAKDTIFLSSKRYVNYIQGILNEEVTLTKGVATSLNEMFQNNDHVDIDLIESLIKNTFDSSHYAAYTFLYLKDTTVLSDMQNVDKKYISPDGKTFSMIFFDQIAEKSGGITTISTPNNFSQLNLIQNIEQNAKYGDKDSVFVGSPRKLNYDNNEFLGINFGMPIFNNKGKFIGVIGYTIDLLEISETILDPKFDFFEGDLRFLMNDQGIIAIHKNKNAILKTLFDINKDQSAQLIVEAVKNHKDEILDNYIASTGDLSYASISSFSTLGNSSHWSVIVTAPKKSVLAPLYKLQYIIISVAIIALIAILAVVYFFIRKIIGSRIPLILKSLENFFRFLNHEKIEVQTIEIKANDEFGQISNAINENILATKRGLEQDNQAVKESVQTVSVVEGGNLTARITANPRNPQLIELKNVLNKLLDVLQARVGSDMNAIHKIFEEYKSLDFRNKLENASGSVELTTNALGDEIVKMLKQSSDFANALANESGKLQTAVQSLTTSSNSQAQSLEETAAALEEITSSMQNVSVKTSDVITQSEEIKNVTGIIGDIADQINLLALNAAIEAARAGEHGRGFAVVADEVRKLAERTQKSLSEIEANTNLLVQSINDMAESIKEQTAGITQINDSVAQIDQTTKDNVEIANESAIISSTVSDIANNILEDVKKKRF</sequence>
<protein>
    <submittedName>
        <fullName evidence="2">Methyl-accepting chemotaxis protein</fullName>
    </submittedName>
</protein>
<dbReference type="GO" id="GO:0007165">
    <property type="term" value="P:signal transduction"/>
    <property type="evidence" value="ECO:0007669"/>
    <property type="project" value="UniProtKB-KW"/>
</dbReference>
<dbReference type="PANTHER" id="PTHR32089:SF112">
    <property type="entry name" value="LYSOZYME-LIKE PROTEIN-RELATED"/>
    <property type="match status" value="1"/>
</dbReference>
<dbReference type="EMBL" id="AACASD010000003">
    <property type="protein sequence ID" value="EAJ7861443.1"/>
    <property type="molecule type" value="Genomic_DNA"/>
</dbReference>